<dbReference type="eggNOG" id="KOG0158">
    <property type="taxonomic scope" value="Eukaryota"/>
</dbReference>
<evidence type="ECO:0000313" key="2">
    <source>
        <dbReference type="Proteomes" id="UP000001745"/>
    </source>
</evidence>
<dbReference type="STRING" id="441959.B8MTL0"/>
<dbReference type="HOGENOM" id="CLU_1653316_0_0_1"/>
<dbReference type="RefSeq" id="XP_002488070.1">
    <property type="nucleotide sequence ID" value="XM_002488025.1"/>
</dbReference>
<dbReference type="GO" id="GO:0005506">
    <property type="term" value="F:iron ion binding"/>
    <property type="evidence" value="ECO:0007669"/>
    <property type="project" value="InterPro"/>
</dbReference>
<reference evidence="2" key="1">
    <citation type="journal article" date="2015" name="Genome Announc.">
        <title>Genome sequence of the AIDS-associated pathogen Penicillium marneffei (ATCC18224) and its near taxonomic relative Talaromyces stipitatus (ATCC10500).</title>
        <authorList>
            <person name="Nierman W.C."/>
            <person name="Fedorova-Abrams N.D."/>
            <person name="Andrianopoulos A."/>
        </authorList>
    </citation>
    <scope>NUCLEOTIDE SEQUENCE [LARGE SCALE GENOMIC DNA]</scope>
    <source>
        <strain evidence="2">ATCC 10500 / CBS 375.48 / QM 6759 / NRRL 1006</strain>
    </source>
</reference>
<dbReference type="InParanoid" id="B8MTL0"/>
<keyword evidence="2" id="KW-1185">Reference proteome</keyword>
<organism evidence="1 2">
    <name type="scientific">Talaromyces stipitatus (strain ATCC 10500 / CBS 375.48 / QM 6759 / NRRL 1006)</name>
    <name type="common">Penicillium stipitatum</name>
    <dbReference type="NCBI Taxonomy" id="441959"/>
    <lineage>
        <taxon>Eukaryota</taxon>
        <taxon>Fungi</taxon>
        <taxon>Dikarya</taxon>
        <taxon>Ascomycota</taxon>
        <taxon>Pezizomycotina</taxon>
        <taxon>Eurotiomycetes</taxon>
        <taxon>Eurotiomycetidae</taxon>
        <taxon>Eurotiales</taxon>
        <taxon>Trichocomaceae</taxon>
        <taxon>Talaromyces</taxon>
        <taxon>Talaromyces sect. Talaromyces</taxon>
    </lineage>
</organism>
<protein>
    <recommendedName>
        <fullName evidence="3">Cytochrome P450</fullName>
    </recommendedName>
</protein>
<dbReference type="VEuPathDB" id="FungiDB:TSTA_004620"/>
<dbReference type="GO" id="GO:0004497">
    <property type="term" value="F:monooxygenase activity"/>
    <property type="evidence" value="ECO:0007669"/>
    <property type="project" value="InterPro"/>
</dbReference>
<name>B8MTL0_TALSN</name>
<dbReference type="GeneID" id="8104446"/>
<evidence type="ECO:0000313" key="1">
    <source>
        <dbReference type="EMBL" id="EED12416.1"/>
    </source>
</evidence>
<dbReference type="EMBL" id="EQ962660">
    <property type="protein sequence ID" value="EED12416.1"/>
    <property type="molecule type" value="Genomic_DNA"/>
</dbReference>
<dbReference type="InterPro" id="IPR036396">
    <property type="entry name" value="Cyt_P450_sf"/>
</dbReference>
<accession>B8MTL0</accession>
<dbReference type="PhylomeDB" id="B8MTL0"/>
<dbReference type="GO" id="GO:0016705">
    <property type="term" value="F:oxidoreductase activity, acting on paired donors, with incorporation or reduction of molecular oxygen"/>
    <property type="evidence" value="ECO:0007669"/>
    <property type="project" value="InterPro"/>
</dbReference>
<dbReference type="GO" id="GO:0020037">
    <property type="term" value="F:heme binding"/>
    <property type="evidence" value="ECO:0007669"/>
    <property type="project" value="InterPro"/>
</dbReference>
<dbReference type="Proteomes" id="UP000001745">
    <property type="component" value="Unassembled WGS sequence"/>
</dbReference>
<dbReference type="OrthoDB" id="3945418at2759"/>
<proteinExistence type="predicted"/>
<dbReference type="AlphaFoldDB" id="B8MTL0"/>
<gene>
    <name evidence="1" type="ORF">TSTA_004620</name>
</gene>
<sequence length="160" mass="17344">MNCPPNISKIISPATSGIVDLRQVRDSPSAFLRAQIEDLAKNPESLRNLPHSTTIYHELLRPEAYRSGTVSSGGSLYYEAQALLFEGADTTGLCTALSHIDLANSVSQDDAPGLYEVQKLPYLTAVLRKSPRMSPDVAYPLPRVVPSGGATIDKVLYLTE</sequence>
<dbReference type="SUPFAM" id="SSF48264">
    <property type="entry name" value="Cytochrome P450"/>
    <property type="match status" value="1"/>
</dbReference>
<evidence type="ECO:0008006" key="3">
    <source>
        <dbReference type="Google" id="ProtNLM"/>
    </source>
</evidence>